<dbReference type="Proteomes" id="UP000244441">
    <property type="component" value="Chromosome"/>
</dbReference>
<keyword evidence="5" id="KW-1185">Reference proteome</keyword>
<dbReference type="PANTHER" id="PTHR43798:SF14">
    <property type="entry name" value="SERINE HYDROLASE-LIKE PROTEIN DDB_G0286239"/>
    <property type="match status" value="1"/>
</dbReference>
<organism evidence="4 5">
    <name type="scientific">Saccharobesus litoralis</name>
    <dbReference type="NCBI Taxonomy" id="2172099"/>
    <lineage>
        <taxon>Bacteria</taxon>
        <taxon>Pseudomonadati</taxon>
        <taxon>Pseudomonadota</taxon>
        <taxon>Gammaproteobacteria</taxon>
        <taxon>Alteromonadales</taxon>
        <taxon>Alteromonadaceae</taxon>
        <taxon>Saccharobesus</taxon>
    </lineage>
</organism>
<name>A0A2S0VUF5_9ALTE</name>
<keyword evidence="2" id="KW-0378">Hydrolase</keyword>
<evidence type="ECO:0000256" key="1">
    <source>
        <dbReference type="ARBA" id="ARBA00008645"/>
    </source>
</evidence>
<feature type="domain" description="AB hydrolase-1" evidence="3">
    <location>
        <begin position="34"/>
        <end position="190"/>
    </location>
</feature>
<dbReference type="InterPro" id="IPR029058">
    <property type="entry name" value="AB_hydrolase_fold"/>
</dbReference>
<proteinExistence type="inferred from homology"/>
<dbReference type="InterPro" id="IPR000073">
    <property type="entry name" value="AB_hydrolase_1"/>
</dbReference>
<dbReference type="OrthoDB" id="149912at2"/>
<accession>A0A2S0VUF5</accession>
<dbReference type="AlphaFoldDB" id="A0A2S0VUF5"/>
<dbReference type="GO" id="GO:0016787">
    <property type="term" value="F:hydrolase activity"/>
    <property type="evidence" value="ECO:0007669"/>
    <property type="project" value="UniProtKB-KW"/>
</dbReference>
<dbReference type="SUPFAM" id="SSF53474">
    <property type="entry name" value="alpha/beta-Hydrolases"/>
    <property type="match status" value="1"/>
</dbReference>
<dbReference type="KEGG" id="cate:C2869_16100"/>
<dbReference type="InterPro" id="IPR050266">
    <property type="entry name" value="AB_hydrolase_sf"/>
</dbReference>
<sequence>MLNWGIEQQGFIELGGKKHSFLHFPAEQSISMRPIVLLHGWQDNAASFLPLVEAITSIISVDIYCIEFAGHGHSEHRSADAHYHFIDYVYDIQQILLALGMTDCHLVGHSMGGMVASVVAAIESNVRTLTMLEASGPLSEQADTQEQIRSAFVSRQAKGQTAVKPIADVDAFIALRARAGGLCLSHARMLIERDVAFNNDKMWRRSDIRLTALSPIRMSEAQAIDLLSKIECPTLAYFANDGYTGLYKLMGSRKKVFKNITMAYEAGHHHFHMQHPYAIAQRLINFIQEHVQE</sequence>
<evidence type="ECO:0000313" key="4">
    <source>
        <dbReference type="EMBL" id="AWB67854.1"/>
    </source>
</evidence>
<gene>
    <name evidence="4" type="ORF">C2869_16100</name>
</gene>
<comment type="similarity">
    <text evidence="1">Belongs to the AB hydrolase superfamily.</text>
</comment>
<dbReference type="EMBL" id="CP026604">
    <property type="protein sequence ID" value="AWB67854.1"/>
    <property type="molecule type" value="Genomic_DNA"/>
</dbReference>
<dbReference type="RefSeq" id="WP_108603920.1">
    <property type="nucleotide sequence ID" value="NZ_CP026604.1"/>
</dbReference>
<evidence type="ECO:0000256" key="2">
    <source>
        <dbReference type="ARBA" id="ARBA00022801"/>
    </source>
</evidence>
<evidence type="ECO:0000259" key="3">
    <source>
        <dbReference type="Pfam" id="PF00561"/>
    </source>
</evidence>
<dbReference type="Gene3D" id="3.40.50.1820">
    <property type="entry name" value="alpha/beta hydrolase"/>
    <property type="match status" value="1"/>
</dbReference>
<dbReference type="GO" id="GO:0016020">
    <property type="term" value="C:membrane"/>
    <property type="evidence" value="ECO:0007669"/>
    <property type="project" value="TreeGrafter"/>
</dbReference>
<dbReference type="Pfam" id="PF00561">
    <property type="entry name" value="Abhydrolase_1"/>
    <property type="match status" value="1"/>
</dbReference>
<reference evidence="4 5" key="1">
    <citation type="submission" date="2018-01" db="EMBL/GenBank/DDBJ databases">
        <title>Genome sequence of a Cantenovulum-like bacteria.</title>
        <authorList>
            <person name="Tan W.R."/>
            <person name="Lau N.-S."/>
            <person name="Go F."/>
            <person name="Amirul A.-A.A."/>
        </authorList>
    </citation>
    <scope>NUCLEOTIDE SEQUENCE [LARGE SCALE GENOMIC DNA]</scope>
    <source>
        <strain evidence="4 5">CCB-QB4</strain>
    </source>
</reference>
<protein>
    <recommendedName>
        <fullName evidence="3">AB hydrolase-1 domain-containing protein</fullName>
    </recommendedName>
</protein>
<dbReference type="PANTHER" id="PTHR43798">
    <property type="entry name" value="MONOACYLGLYCEROL LIPASE"/>
    <property type="match status" value="1"/>
</dbReference>
<evidence type="ECO:0000313" key="5">
    <source>
        <dbReference type="Proteomes" id="UP000244441"/>
    </source>
</evidence>